<evidence type="ECO:0000256" key="5">
    <source>
        <dbReference type="ARBA" id="ARBA00023125"/>
    </source>
</evidence>
<evidence type="ECO:0000256" key="4">
    <source>
        <dbReference type="ARBA" id="ARBA00023015"/>
    </source>
</evidence>
<comment type="similarity">
    <text evidence="1 7">Belongs to the transcriptional regulatory CopG/NikR family.</text>
</comment>
<sequence length="141" mass="15638">MSELTRASIAVDAELMERFDRRIAEGGHSNRSEALRDLIRTHLAEDDWEQAEEAVATVTLLYDHHKRGLSKQVEDVGHVHHHSIIASMHVHLDADHCLEVVTLRGTPAELRHVSDHLIGLKGVLHGQAVFSAMPQALAEAP</sequence>
<gene>
    <name evidence="10" type="ORF">DL240_18735</name>
</gene>
<comment type="cofactor">
    <cofactor evidence="7">
        <name>Ni(2+)</name>
        <dbReference type="ChEBI" id="CHEBI:49786"/>
    </cofactor>
    <text evidence="7">Binds 1 nickel ion per subunit.</text>
</comment>
<evidence type="ECO:0000313" key="10">
    <source>
        <dbReference type="EMBL" id="RAL20069.1"/>
    </source>
</evidence>
<dbReference type="NCBIfam" id="NF003381">
    <property type="entry name" value="PRK04460.1"/>
    <property type="match status" value="1"/>
</dbReference>
<dbReference type="InterPro" id="IPR022988">
    <property type="entry name" value="Ni_resp_reg_NikR"/>
</dbReference>
<keyword evidence="4 7" id="KW-0805">Transcription regulation</keyword>
<feature type="binding site" evidence="7">
    <location>
        <position position="97"/>
    </location>
    <ligand>
        <name>Ni(2+)</name>
        <dbReference type="ChEBI" id="CHEBI:49786"/>
    </ligand>
</feature>
<evidence type="ECO:0000256" key="1">
    <source>
        <dbReference type="ARBA" id="ARBA00008478"/>
    </source>
</evidence>
<reference evidence="10 11" key="1">
    <citation type="submission" date="2018-05" db="EMBL/GenBank/DDBJ databases">
        <title>Lujinxingia marina gen. nov. sp. nov., a new facultative anaerobic member of the class Deltaproteobacteria, and proposal of Lujinxingaceae fam. nov.</title>
        <authorList>
            <person name="Li C.-M."/>
        </authorList>
    </citation>
    <scope>NUCLEOTIDE SEQUENCE [LARGE SCALE GENOMIC DNA]</scope>
    <source>
        <strain evidence="10 11">B210</strain>
    </source>
</reference>
<dbReference type="SUPFAM" id="SSF55021">
    <property type="entry name" value="ACT-like"/>
    <property type="match status" value="1"/>
</dbReference>
<evidence type="ECO:0000256" key="2">
    <source>
        <dbReference type="ARBA" id="ARBA00022596"/>
    </source>
</evidence>
<dbReference type="InterPro" id="IPR002145">
    <property type="entry name" value="CopG"/>
</dbReference>
<dbReference type="HAMAP" id="MF_00476">
    <property type="entry name" value="NikR"/>
    <property type="match status" value="1"/>
</dbReference>
<dbReference type="NCBIfam" id="NF002169">
    <property type="entry name" value="PRK01002.1"/>
    <property type="match status" value="1"/>
</dbReference>
<dbReference type="Pfam" id="PF08753">
    <property type="entry name" value="NikR_C"/>
    <property type="match status" value="1"/>
</dbReference>
<evidence type="ECO:0000256" key="3">
    <source>
        <dbReference type="ARBA" id="ARBA00022723"/>
    </source>
</evidence>
<keyword evidence="11" id="KW-1185">Reference proteome</keyword>
<feature type="domain" description="Transcription factor NikR nickel binding C-terminal" evidence="9">
    <location>
        <begin position="55"/>
        <end position="129"/>
    </location>
</feature>
<name>A0A328C1A0_9DELT</name>
<evidence type="ECO:0000259" key="8">
    <source>
        <dbReference type="Pfam" id="PF01402"/>
    </source>
</evidence>
<keyword evidence="3 7" id="KW-0479">Metal-binding</keyword>
<feature type="binding site" evidence="7">
    <location>
        <position position="89"/>
    </location>
    <ligand>
        <name>Ni(2+)</name>
        <dbReference type="ChEBI" id="CHEBI:49786"/>
    </ligand>
</feature>
<dbReference type="NCBIfam" id="NF002815">
    <property type="entry name" value="PRK02967.1"/>
    <property type="match status" value="1"/>
</dbReference>
<dbReference type="GO" id="GO:0003677">
    <property type="term" value="F:DNA binding"/>
    <property type="evidence" value="ECO:0007669"/>
    <property type="project" value="UniProtKB-KW"/>
</dbReference>
<evidence type="ECO:0000256" key="6">
    <source>
        <dbReference type="ARBA" id="ARBA00023163"/>
    </source>
</evidence>
<dbReference type="Proteomes" id="UP000249169">
    <property type="component" value="Unassembled WGS sequence"/>
</dbReference>
<dbReference type="Gene3D" id="3.30.70.1150">
    <property type="entry name" value="ACT-like. Chain A, domain 2"/>
    <property type="match status" value="1"/>
</dbReference>
<dbReference type="AlphaFoldDB" id="A0A328C1A0"/>
<evidence type="ECO:0000256" key="7">
    <source>
        <dbReference type="HAMAP-Rule" id="MF_00476"/>
    </source>
</evidence>
<keyword evidence="6 7" id="KW-0804">Transcription</keyword>
<comment type="caution">
    <text evidence="10">The sequence shown here is derived from an EMBL/GenBank/DDBJ whole genome shotgun (WGS) entry which is preliminary data.</text>
</comment>
<dbReference type="GO" id="GO:0010045">
    <property type="term" value="P:response to nickel cation"/>
    <property type="evidence" value="ECO:0007669"/>
    <property type="project" value="InterPro"/>
</dbReference>
<feature type="binding site" evidence="7">
    <location>
        <position position="91"/>
    </location>
    <ligand>
        <name>Ni(2+)</name>
        <dbReference type="ChEBI" id="CHEBI:49786"/>
    </ligand>
</feature>
<dbReference type="CDD" id="cd22231">
    <property type="entry name" value="RHH_NikR_HicB-like"/>
    <property type="match status" value="1"/>
</dbReference>
<dbReference type="EMBL" id="QHKO01000015">
    <property type="protein sequence ID" value="RAL20069.1"/>
    <property type="molecule type" value="Genomic_DNA"/>
</dbReference>
<dbReference type="GO" id="GO:0003700">
    <property type="term" value="F:DNA-binding transcription factor activity"/>
    <property type="evidence" value="ECO:0007669"/>
    <property type="project" value="UniProtKB-UniRule"/>
</dbReference>
<feature type="binding site" evidence="7">
    <location>
        <position position="78"/>
    </location>
    <ligand>
        <name>Ni(2+)</name>
        <dbReference type="ChEBI" id="CHEBI:49786"/>
    </ligand>
</feature>
<dbReference type="GO" id="GO:0016151">
    <property type="term" value="F:nickel cation binding"/>
    <property type="evidence" value="ECO:0007669"/>
    <property type="project" value="UniProtKB-UniRule"/>
</dbReference>
<evidence type="ECO:0000313" key="11">
    <source>
        <dbReference type="Proteomes" id="UP000249169"/>
    </source>
</evidence>
<keyword evidence="2 7" id="KW-0533">Nickel</keyword>
<feature type="domain" description="Ribbon-helix-helix protein CopG" evidence="8">
    <location>
        <begin position="8"/>
        <end position="45"/>
    </location>
</feature>
<protein>
    <recommendedName>
        <fullName evidence="7">Putative nickel-responsive regulator</fullName>
    </recommendedName>
</protein>
<comment type="function">
    <text evidence="7">Transcriptional regulator.</text>
</comment>
<proteinExistence type="inferred from homology"/>
<dbReference type="SUPFAM" id="SSF47598">
    <property type="entry name" value="Ribbon-helix-helix"/>
    <property type="match status" value="1"/>
</dbReference>
<dbReference type="InterPro" id="IPR027271">
    <property type="entry name" value="Acetolactate_synth/TF_NikR_C"/>
</dbReference>
<organism evidence="10 11">
    <name type="scientific">Lujinxingia litoralis</name>
    <dbReference type="NCBI Taxonomy" id="2211119"/>
    <lineage>
        <taxon>Bacteria</taxon>
        <taxon>Deltaproteobacteria</taxon>
        <taxon>Bradymonadales</taxon>
        <taxon>Lujinxingiaceae</taxon>
        <taxon>Lujinxingia</taxon>
    </lineage>
</organism>
<keyword evidence="5 7" id="KW-0238">DNA-binding</keyword>
<dbReference type="PANTHER" id="PTHR34719:SF2">
    <property type="entry name" value="NICKEL-RESPONSIVE REGULATOR"/>
    <property type="match status" value="1"/>
</dbReference>
<dbReference type="InterPro" id="IPR014864">
    <property type="entry name" value="TF_NikR_Ni-bd_C"/>
</dbReference>
<dbReference type="InterPro" id="IPR013321">
    <property type="entry name" value="Arc_rbn_hlx_hlx"/>
</dbReference>
<evidence type="ECO:0000259" key="9">
    <source>
        <dbReference type="Pfam" id="PF08753"/>
    </source>
</evidence>
<dbReference type="Pfam" id="PF01402">
    <property type="entry name" value="RHH_1"/>
    <property type="match status" value="1"/>
</dbReference>
<dbReference type="OrthoDB" id="9806294at2"/>
<dbReference type="Gene3D" id="1.10.1220.10">
    <property type="entry name" value="Met repressor-like"/>
    <property type="match status" value="1"/>
</dbReference>
<dbReference type="InterPro" id="IPR045865">
    <property type="entry name" value="ACT-like_dom_sf"/>
</dbReference>
<dbReference type="RefSeq" id="WP_111731428.1">
    <property type="nucleotide sequence ID" value="NZ_QHKO01000015.1"/>
</dbReference>
<dbReference type="InterPro" id="IPR010985">
    <property type="entry name" value="Ribbon_hlx_hlx"/>
</dbReference>
<accession>A0A328C1A0</accession>
<dbReference type="PANTHER" id="PTHR34719">
    <property type="entry name" value="NICKEL-RESPONSIVE REGULATOR"/>
    <property type="match status" value="1"/>
</dbReference>
<dbReference type="InterPro" id="IPR050192">
    <property type="entry name" value="CopG/NikR_regulator"/>
</dbReference>